<reference evidence="2 3" key="1">
    <citation type="submission" date="2013-11" db="EMBL/GenBank/DDBJ databases">
        <title>Opisthorchis viverrini - life in the bile duct.</title>
        <authorList>
            <person name="Young N.D."/>
            <person name="Nagarajan N."/>
            <person name="Lin S.J."/>
            <person name="Korhonen P.K."/>
            <person name="Jex A.R."/>
            <person name="Hall R.S."/>
            <person name="Safavi-Hemami H."/>
            <person name="Kaewkong W."/>
            <person name="Bertrand D."/>
            <person name="Gao S."/>
            <person name="Seet Q."/>
            <person name="Wongkham S."/>
            <person name="Teh B.T."/>
            <person name="Wongkham C."/>
            <person name="Intapan P.M."/>
            <person name="Maleewong W."/>
            <person name="Yang X."/>
            <person name="Hu M."/>
            <person name="Wang Z."/>
            <person name="Hofmann A."/>
            <person name="Sternberg P.W."/>
            <person name="Tan P."/>
            <person name="Wang J."/>
            <person name="Gasser R.B."/>
        </authorList>
    </citation>
    <scope>NUCLEOTIDE SEQUENCE [LARGE SCALE GENOMIC DNA]</scope>
</reference>
<sequence>MRRTSRAKRPQKPTNGITSKPQQLETQEPPDGTSRSMNGACVYLDSAPSVLRLDSRGSQPNSQVKEKDGYKPWYKTKGWCR</sequence>
<feature type="compositionally biased region" description="Basic residues" evidence="1">
    <location>
        <begin position="1"/>
        <end position="11"/>
    </location>
</feature>
<feature type="compositionally biased region" description="Polar residues" evidence="1">
    <location>
        <begin position="12"/>
        <end position="26"/>
    </location>
</feature>
<feature type="region of interest" description="Disordered" evidence="1">
    <location>
        <begin position="1"/>
        <end position="41"/>
    </location>
</feature>
<dbReference type="EMBL" id="KL596876">
    <property type="protein sequence ID" value="KER22868.1"/>
    <property type="molecule type" value="Genomic_DNA"/>
</dbReference>
<proteinExistence type="predicted"/>
<evidence type="ECO:0000256" key="1">
    <source>
        <dbReference type="SAM" id="MobiDB-lite"/>
    </source>
</evidence>
<name>A0A074Z6Z8_OPIVI</name>
<evidence type="ECO:0000313" key="2">
    <source>
        <dbReference type="EMBL" id="KER22868.1"/>
    </source>
</evidence>
<dbReference type="Proteomes" id="UP000054324">
    <property type="component" value="Unassembled WGS sequence"/>
</dbReference>
<protein>
    <submittedName>
        <fullName evidence="2">Uncharacterized protein</fullName>
    </submittedName>
</protein>
<gene>
    <name evidence="2" type="ORF">T265_09139</name>
</gene>
<organism evidence="2 3">
    <name type="scientific">Opisthorchis viverrini</name>
    <name type="common">Southeast Asian liver fluke</name>
    <dbReference type="NCBI Taxonomy" id="6198"/>
    <lineage>
        <taxon>Eukaryota</taxon>
        <taxon>Metazoa</taxon>
        <taxon>Spiralia</taxon>
        <taxon>Lophotrochozoa</taxon>
        <taxon>Platyhelminthes</taxon>
        <taxon>Trematoda</taxon>
        <taxon>Digenea</taxon>
        <taxon>Opisthorchiida</taxon>
        <taxon>Opisthorchiata</taxon>
        <taxon>Opisthorchiidae</taxon>
        <taxon>Opisthorchis</taxon>
    </lineage>
</organism>
<dbReference type="AlphaFoldDB" id="A0A074Z6Z8"/>
<dbReference type="KEGG" id="ovi:T265_09139"/>
<accession>A0A074Z6Z8</accession>
<keyword evidence="3" id="KW-1185">Reference proteome</keyword>
<dbReference type="GeneID" id="20323318"/>
<evidence type="ECO:0000313" key="3">
    <source>
        <dbReference type="Proteomes" id="UP000054324"/>
    </source>
</evidence>
<dbReference type="RefSeq" id="XP_009173400.1">
    <property type="nucleotide sequence ID" value="XM_009175136.1"/>
</dbReference>
<dbReference type="CTD" id="20323318"/>